<keyword evidence="2" id="KW-1133">Transmembrane helix</keyword>
<feature type="region of interest" description="Disordered" evidence="1">
    <location>
        <begin position="371"/>
        <end position="397"/>
    </location>
</feature>
<gene>
    <name evidence="3" type="ORF">PGB27_22435</name>
</gene>
<feature type="transmembrane region" description="Helical" evidence="2">
    <location>
        <begin position="289"/>
        <end position="315"/>
    </location>
</feature>
<evidence type="ECO:0000256" key="1">
    <source>
        <dbReference type="SAM" id="MobiDB-lite"/>
    </source>
</evidence>
<dbReference type="Proteomes" id="UP001300763">
    <property type="component" value="Unassembled WGS sequence"/>
</dbReference>
<evidence type="ECO:0000313" key="3">
    <source>
        <dbReference type="EMBL" id="MDD7968113.1"/>
    </source>
</evidence>
<organism evidence="3 4">
    <name type="scientific">Actinomycetospora lemnae</name>
    <dbReference type="NCBI Taxonomy" id="3019891"/>
    <lineage>
        <taxon>Bacteria</taxon>
        <taxon>Bacillati</taxon>
        <taxon>Actinomycetota</taxon>
        <taxon>Actinomycetes</taxon>
        <taxon>Pseudonocardiales</taxon>
        <taxon>Pseudonocardiaceae</taxon>
        <taxon>Actinomycetospora</taxon>
    </lineage>
</organism>
<feature type="transmembrane region" description="Helical" evidence="2">
    <location>
        <begin position="335"/>
        <end position="354"/>
    </location>
</feature>
<dbReference type="EMBL" id="JAQZAO010000010">
    <property type="protein sequence ID" value="MDD7968113.1"/>
    <property type="molecule type" value="Genomic_DNA"/>
</dbReference>
<evidence type="ECO:0000313" key="4">
    <source>
        <dbReference type="Proteomes" id="UP001300763"/>
    </source>
</evidence>
<keyword evidence="4" id="KW-1185">Reference proteome</keyword>
<evidence type="ECO:0000256" key="2">
    <source>
        <dbReference type="SAM" id="Phobius"/>
    </source>
</evidence>
<proteinExistence type="predicted"/>
<comment type="caution">
    <text evidence="3">The sequence shown here is derived from an EMBL/GenBank/DDBJ whole genome shotgun (WGS) entry which is preliminary data.</text>
</comment>
<feature type="transmembrane region" description="Helical" evidence="2">
    <location>
        <begin position="244"/>
        <end position="269"/>
    </location>
</feature>
<feature type="compositionally biased region" description="Acidic residues" evidence="1">
    <location>
        <begin position="377"/>
        <end position="388"/>
    </location>
</feature>
<dbReference type="RefSeq" id="WP_274202642.1">
    <property type="nucleotide sequence ID" value="NZ_JAQZAO010000010.1"/>
</dbReference>
<keyword evidence="2" id="KW-0472">Membrane</keyword>
<feature type="transmembrane region" description="Helical" evidence="2">
    <location>
        <begin position="218"/>
        <end position="238"/>
    </location>
</feature>
<keyword evidence="2" id="KW-0812">Transmembrane</keyword>
<sequence length="397" mass="43007">MTDLDQDQGASSVADGRRTLVVGLLADPDTPAELAAKLAEDLPDELAAQVDGEITWDVRTMTHPVTASVQDPEEVLRAVADQTSHTDWDIGIYLTDLPMQHGERPILVDLDHDRRVAGLSLPSFGPFLQHHEVRNAIVRLVADLIGTADAGLDRGQHHPSRIGRAAAKHLQPVHALRVGEGEHTRRYVTTPWRGRARLLAGMVRTNQPWRLVLGMRSALAAVVGTSAYLTITSTIWLLSTRLGIGKLTLTSVLSIALMVAWIIGAHHLWEHARHEGEREETALYNASTVLTLSIGVLVMSAAVYVLTLLGSLFFLEPSVLGSSLGRPPTLGDHLLLAWLATGLATVAGALGSGLDSEDAVRRAAYGYRERQRRDEIGQDAEDDEETENTDGRTSSSG</sequence>
<evidence type="ECO:0008006" key="5">
    <source>
        <dbReference type="Google" id="ProtNLM"/>
    </source>
</evidence>
<accession>A0ABT5SZ16</accession>
<reference evidence="3 4" key="1">
    <citation type="submission" date="2023-02" db="EMBL/GenBank/DDBJ databases">
        <title>Genome sequencing required for Actinomycetospora new species description.</title>
        <authorList>
            <person name="Saimee Y."/>
            <person name="Duangmal K."/>
        </authorList>
    </citation>
    <scope>NUCLEOTIDE SEQUENCE [LARGE SCALE GENOMIC DNA]</scope>
    <source>
        <strain evidence="3 4">DW7H6</strain>
    </source>
</reference>
<name>A0ABT5SZ16_9PSEU</name>
<protein>
    <recommendedName>
        <fullName evidence="5">DUF2267 domain-containing protein</fullName>
    </recommendedName>
</protein>